<evidence type="ECO:0000313" key="12">
    <source>
        <dbReference type="Proteomes" id="UP000657592"/>
    </source>
</evidence>
<evidence type="ECO:0000256" key="4">
    <source>
        <dbReference type="ARBA" id="ARBA00022989"/>
    </source>
</evidence>
<evidence type="ECO:0000256" key="9">
    <source>
        <dbReference type="ARBA" id="ARBA00049940"/>
    </source>
</evidence>
<comment type="caution">
    <text evidence="11">The sequence shown here is derived from an EMBL/GenBank/DDBJ whole genome shotgun (WGS) entry which is preliminary data.</text>
</comment>
<evidence type="ECO:0000256" key="2">
    <source>
        <dbReference type="ARBA" id="ARBA00022475"/>
    </source>
</evidence>
<feature type="transmembrane region" description="Helical" evidence="10">
    <location>
        <begin position="40"/>
        <end position="61"/>
    </location>
</feature>
<name>A0A917IFU0_9MICO</name>
<evidence type="ECO:0000256" key="5">
    <source>
        <dbReference type="ARBA" id="ARBA00023136"/>
    </source>
</evidence>
<dbReference type="GO" id="GO:0005886">
    <property type="term" value="C:plasma membrane"/>
    <property type="evidence" value="ECO:0007669"/>
    <property type="project" value="UniProtKB-SubCell"/>
</dbReference>
<evidence type="ECO:0000256" key="3">
    <source>
        <dbReference type="ARBA" id="ARBA00022692"/>
    </source>
</evidence>
<evidence type="ECO:0000256" key="7">
    <source>
        <dbReference type="ARBA" id="ARBA00035120"/>
    </source>
</evidence>
<keyword evidence="2 10" id="KW-1003">Cell membrane</keyword>
<reference evidence="11" key="2">
    <citation type="submission" date="2020-09" db="EMBL/GenBank/DDBJ databases">
        <authorList>
            <person name="Sun Q."/>
            <person name="Zhou Y."/>
        </authorList>
    </citation>
    <scope>NUCLEOTIDE SEQUENCE</scope>
    <source>
        <strain evidence="11">CGMCC 1.15794</strain>
    </source>
</reference>
<dbReference type="Proteomes" id="UP000657592">
    <property type="component" value="Unassembled WGS sequence"/>
</dbReference>
<evidence type="ECO:0000256" key="6">
    <source>
        <dbReference type="ARBA" id="ARBA00023303"/>
    </source>
</evidence>
<comment type="similarity">
    <text evidence="7 10">Belongs to the fluoride channel Fluc/FEX (TC 1.A.43) family.</text>
</comment>
<dbReference type="EMBL" id="BMJY01000005">
    <property type="protein sequence ID" value="GGH42081.1"/>
    <property type="molecule type" value="Genomic_DNA"/>
</dbReference>
<gene>
    <name evidence="11" type="ORF">GCM10010921_15080</name>
</gene>
<organism evidence="11 12">
    <name type="scientific">Microbacterium album</name>
    <dbReference type="NCBI Taxonomy" id="2053191"/>
    <lineage>
        <taxon>Bacteria</taxon>
        <taxon>Bacillati</taxon>
        <taxon>Actinomycetota</taxon>
        <taxon>Actinomycetes</taxon>
        <taxon>Micrococcales</taxon>
        <taxon>Microbacteriaceae</taxon>
        <taxon>Microbacterium</taxon>
    </lineage>
</organism>
<dbReference type="Pfam" id="PF02537">
    <property type="entry name" value="CRCB"/>
    <property type="match status" value="1"/>
</dbReference>
<dbReference type="GO" id="GO:0034220">
    <property type="term" value="P:monoatomic ion transmembrane transport"/>
    <property type="evidence" value="ECO:0007669"/>
    <property type="project" value="UniProtKB-KW"/>
</dbReference>
<accession>A0A917IFU0</accession>
<evidence type="ECO:0000256" key="10">
    <source>
        <dbReference type="RuleBase" id="RU004340"/>
    </source>
</evidence>
<keyword evidence="6" id="KW-0406">Ion transport</keyword>
<sequence length="139" mass="13642">MRTVPIPWGLLPLVVAGGAVGVAARQALLLPFAGGQGFSFGVLGATIAINAIGAGLLGFVVGRARDDDPRRRAFLGAGVLGGFTTYSGFAVLQGQLLGAGLVLPAVLAALVALLVAAAATVLGLRAGARSRRAPGDSAG</sequence>
<dbReference type="RefSeq" id="WP_188755664.1">
    <property type="nucleotide sequence ID" value="NZ_BMJY01000005.1"/>
</dbReference>
<comment type="function">
    <text evidence="9">Fluoride-specific ion channel. Important for reducing fluoride concentration in the cell, thus reducing its toxicity.</text>
</comment>
<keyword evidence="6" id="KW-0813">Transport</keyword>
<dbReference type="InterPro" id="IPR003691">
    <property type="entry name" value="FluC"/>
</dbReference>
<keyword evidence="12" id="KW-1185">Reference proteome</keyword>
<keyword evidence="4 10" id="KW-1133">Transmembrane helix</keyword>
<keyword evidence="6" id="KW-0407">Ion channel</keyword>
<comment type="catalytic activity">
    <reaction evidence="8">
        <text>fluoride(in) = fluoride(out)</text>
        <dbReference type="Rhea" id="RHEA:76159"/>
        <dbReference type="ChEBI" id="CHEBI:17051"/>
    </reaction>
    <physiologicalReaction direction="left-to-right" evidence="8">
        <dbReference type="Rhea" id="RHEA:76160"/>
    </physiologicalReaction>
</comment>
<keyword evidence="3 10" id="KW-0812">Transmembrane</keyword>
<protein>
    <recommendedName>
        <fullName evidence="10">Fluoride-specific ion channel</fullName>
    </recommendedName>
</protein>
<evidence type="ECO:0000256" key="1">
    <source>
        <dbReference type="ARBA" id="ARBA00004651"/>
    </source>
</evidence>
<evidence type="ECO:0000256" key="8">
    <source>
        <dbReference type="ARBA" id="ARBA00035585"/>
    </source>
</evidence>
<comment type="subcellular location">
    <subcellularLocation>
        <location evidence="1">Cell membrane</location>
        <topology evidence="1">Multi-pass membrane protein</topology>
    </subcellularLocation>
</comment>
<reference evidence="11" key="1">
    <citation type="journal article" date="2014" name="Int. J. Syst. Evol. Microbiol.">
        <title>Complete genome sequence of Corynebacterium casei LMG S-19264T (=DSM 44701T), isolated from a smear-ripened cheese.</title>
        <authorList>
            <consortium name="US DOE Joint Genome Institute (JGI-PGF)"/>
            <person name="Walter F."/>
            <person name="Albersmeier A."/>
            <person name="Kalinowski J."/>
            <person name="Ruckert C."/>
        </authorList>
    </citation>
    <scope>NUCLEOTIDE SEQUENCE</scope>
    <source>
        <strain evidence="11">CGMCC 1.15794</strain>
    </source>
</reference>
<feature type="transmembrane region" description="Helical" evidence="10">
    <location>
        <begin position="73"/>
        <end position="92"/>
    </location>
</feature>
<evidence type="ECO:0000313" key="11">
    <source>
        <dbReference type="EMBL" id="GGH42081.1"/>
    </source>
</evidence>
<dbReference type="AlphaFoldDB" id="A0A917IFU0"/>
<keyword evidence="5 10" id="KW-0472">Membrane</keyword>
<proteinExistence type="inferred from homology"/>
<feature type="transmembrane region" description="Helical" evidence="10">
    <location>
        <begin position="98"/>
        <end position="124"/>
    </location>
</feature>